<evidence type="ECO:0000313" key="10">
    <source>
        <dbReference type="Proteomes" id="UP000284403"/>
    </source>
</evidence>
<dbReference type="AlphaFoldDB" id="A0A422PA82"/>
<dbReference type="FunFam" id="3.30.70.360:FF:000003">
    <property type="entry name" value="Acetylornithine deacetylase"/>
    <property type="match status" value="1"/>
</dbReference>
<evidence type="ECO:0000313" key="9">
    <source>
        <dbReference type="EMBL" id="RNF14617.1"/>
    </source>
</evidence>
<dbReference type="Gene3D" id="3.40.630.10">
    <property type="entry name" value="Zn peptidases"/>
    <property type="match status" value="1"/>
</dbReference>
<keyword evidence="6 9" id="KW-0378">Hydrolase</keyword>
<dbReference type="EMBL" id="MKKU01000357">
    <property type="protein sequence ID" value="RNF14617.1"/>
    <property type="molecule type" value="Genomic_DNA"/>
</dbReference>
<evidence type="ECO:0000256" key="5">
    <source>
        <dbReference type="ARBA" id="ARBA00022723"/>
    </source>
</evidence>
<keyword evidence="4" id="KW-0028">Amino-acid biosynthesis</keyword>
<dbReference type="NCBIfam" id="NF005710">
    <property type="entry name" value="PRK07522.1"/>
    <property type="match status" value="1"/>
</dbReference>
<dbReference type="NCBIfam" id="TIGR01892">
    <property type="entry name" value="AcOrn-deacetyl"/>
    <property type="match status" value="1"/>
</dbReference>
<evidence type="ECO:0000256" key="6">
    <source>
        <dbReference type="ARBA" id="ARBA00022801"/>
    </source>
</evidence>
<keyword evidence="9" id="KW-0645">Protease</keyword>
<name>A0A422PA82_9TRYP</name>
<dbReference type="GO" id="GO:0004180">
    <property type="term" value="F:carboxypeptidase activity"/>
    <property type="evidence" value="ECO:0007669"/>
    <property type="project" value="UniProtKB-KW"/>
</dbReference>
<sequence length="397" mass="43252">MAARHMDHTQWLAKLVAFDTTSRNSNLELIHYCRDYLEGVGVKCTLIHNPERTKANLWATLPGDGGVTDGGIIFSGHTDVVPVDGQKWDSDPFTLTERDGKLYGRGTSDMKGFVAVCMSLTPELLKMKRAKPIHFSWSYDEEPGCVGGKVLAEFLRDHHIRVDGCIIGEPSNMRVQTGHKGAYRFRVRVHGKAVHSSLALTGEGCNAIDYAAKLVVKLREIAEDYRRRGARDNDFVVPFSTLSTNLISGGNAMNTVPALCEIGFEFRNLPREPLAAVEQRVRAYVETELLPAMRAELADAKVEITQVEAIPPFEGSEEAPITKLARALTGHHTVEKAAGGTEAGHFSGIAGAPTVVCGPHGGAVHCANEYITAAQLTKCREFLLKVAESLKAPPARL</sequence>
<evidence type="ECO:0000259" key="8">
    <source>
        <dbReference type="Pfam" id="PF07687"/>
    </source>
</evidence>
<dbReference type="Pfam" id="PF07687">
    <property type="entry name" value="M20_dimer"/>
    <property type="match status" value="1"/>
</dbReference>
<dbReference type="OrthoDB" id="238771at2759"/>
<proteinExistence type="predicted"/>
<keyword evidence="3" id="KW-0055">Arginine biosynthesis</keyword>
<dbReference type="SUPFAM" id="SSF55031">
    <property type="entry name" value="Bacterial exopeptidase dimerisation domain"/>
    <property type="match status" value="1"/>
</dbReference>
<keyword evidence="2" id="KW-0963">Cytoplasm</keyword>
<dbReference type="GO" id="GO:0008777">
    <property type="term" value="F:acetylornithine deacetylase activity"/>
    <property type="evidence" value="ECO:0007669"/>
    <property type="project" value="UniProtKB-EC"/>
</dbReference>
<dbReference type="GO" id="GO:0006526">
    <property type="term" value="P:L-arginine biosynthetic process"/>
    <property type="evidence" value="ECO:0007669"/>
    <property type="project" value="UniProtKB-KW"/>
</dbReference>
<dbReference type="PANTHER" id="PTHR43808">
    <property type="entry name" value="ACETYLORNITHINE DEACETYLASE"/>
    <property type="match status" value="1"/>
</dbReference>
<gene>
    <name evidence="9" type="ORF">Tco025E_05874</name>
</gene>
<keyword evidence="5" id="KW-0479">Metal-binding</keyword>
<dbReference type="GO" id="GO:0046872">
    <property type="term" value="F:metal ion binding"/>
    <property type="evidence" value="ECO:0007669"/>
    <property type="project" value="UniProtKB-KW"/>
</dbReference>
<dbReference type="InterPro" id="IPR050072">
    <property type="entry name" value="Peptidase_M20A"/>
</dbReference>
<dbReference type="RefSeq" id="XP_029227209.1">
    <property type="nucleotide sequence ID" value="XM_029372764.1"/>
</dbReference>
<keyword evidence="9" id="KW-0121">Carboxypeptidase</keyword>
<dbReference type="Pfam" id="PF01546">
    <property type="entry name" value="Peptidase_M20"/>
    <property type="match status" value="1"/>
</dbReference>
<evidence type="ECO:0000256" key="4">
    <source>
        <dbReference type="ARBA" id="ARBA00022605"/>
    </source>
</evidence>
<dbReference type="InterPro" id="IPR010169">
    <property type="entry name" value="AcOrn-deacetyl"/>
</dbReference>
<reference evidence="9 10" key="1">
    <citation type="journal article" date="2018" name="BMC Genomics">
        <title>Genomic comparison of Trypanosoma conorhini and Trypanosoma rangeli to Trypanosoma cruzi strains of high and low virulence.</title>
        <authorList>
            <person name="Bradwell K.R."/>
            <person name="Koparde V.N."/>
            <person name="Matveyev A.V."/>
            <person name="Serrano M.G."/>
            <person name="Alves J.M."/>
            <person name="Parikh H."/>
            <person name="Huang B."/>
            <person name="Lee V."/>
            <person name="Espinosa-Alvarez O."/>
            <person name="Ortiz P.A."/>
            <person name="Costa-Martins A.G."/>
            <person name="Teixeira M.M."/>
            <person name="Buck G.A."/>
        </authorList>
    </citation>
    <scope>NUCLEOTIDE SEQUENCE [LARGE SCALE GENOMIC DNA]</scope>
    <source>
        <strain evidence="9 10">025E</strain>
    </source>
</reference>
<dbReference type="InterPro" id="IPR036264">
    <property type="entry name" value="Bact_exopeptidase_dim_dom"/>
</dbReference>
<dbReference type="GO" id="GO:0005737">
    <property type="term" value="C:cytoplasm"/>
    <property type="evidence" value="ECO:0007669"/>
    <property type="project" value="UniProtKB-SubCell"/>
</dbReference>
<evidence type="ECO:0000256" key="1">
    <source>
        <dbReference type="ARBA" id="ARBA00004496"/>
    </source>
</evidence>
<dbReference type="SUPFAM" id="SSF53187">
    <property type="entry name" value="Zn-dependent exopeptidases"/>
    <property type="match status" value="1"/>
</dbReference>
<dbReference type="Gene3D" id="3.30.70.360">
    <property type="match status" value="1"/>
</dbReference>
<dbReference type="PANTHER" id="PTHR43808:SF31">
    <property type="entry name" value="N-ACETYL-L-CITRULLINE DEACETYLASE"/>
    <property type="match status" value="1"/>
</dbReference>
<dbReference type="InterPro" id="IPR011650">
    <property type="entry name" value="Peptidase_M20_dimer"/>
</dbReference>
<comment type="caution">
    <text evidence="9">The sequence shown here is derived from an EMBL/GenBank/DDBJ whole genome shotgun (WGS) entry which is preliminary data.</text>
</comment>
<feature type="domain" description="Peptidase M20 dimerisation" evidence="8">
    <location>
        <begin position="177"/>
        <end position="290"/>
    </location>
</feature>
<evidence type="ECO:0000256" key="3">
    <source>
        <dbReference type="ARBA" id="ARBA00022571"/>
    </source>
</evidence>
<comment type="subcellular location">
    <subcellularLocation>
        <location evidence="1">Cytoplasm</location>
    </subcellularLocation>
</comment>
<keyword evidence="7" id="KW-0862">Zinc</keyword>
<protein>
    <submittedName>
        <fullName evidence="9">Glutamamyl carboxypeptidase</fullName>
        <ecNumber evidence="9">3.5.1.16</ecNumber>
    </submittedName>
</protein>
<dbReference type="InterPro" id="IPR002933">
    <property type="entry name" value="Peptidase_M20"/>
</dbReference>
<organism evidence="9 10">
    <name type="scientific">Trypanosoma conorhini</name>
    <dbReference type="NCBI Taxonomy" id="83891"/>
    <lineage>
        <taxon>Eukaryota</taxon>
        <taxon>Discoba</taxon>
        <taxon>Euglenozoa</taxon>
        <taxon>Kinetoplastea</taxon>
        <taxon>Metakinetoplastina</taxon>
        <taxon>Trypanosomatida</taxon>
        <taxon>Trypanosomatidae</taxon>
        <taxon>Trypanosoma</taxon>
    </lineage>
</organism>
<dbReference type="GeneID" id="40319485"/>
<dbReference type="CDD" id="cd03894">
    <property type="entry name" value="M20_ArgE"/>
    <property type="match status" value="1"/>
</dbReference>
<evidence type="ECO:0000256" key="7">
    <source>
        <dbReference type="ARBA" id="ARBA00022833"/>
    </source>
</evidence>
<dbReference type="EC" id="3.5.1.16" evidence="9"/>
<dbReference type="Proteomes" id="UP000284403">
    <property type="component" value="Unassembled WGS sequence"/>
</dbReference>
<evidence type="ECO:0000256" key="2">
    <source>
        <dbReference type="ARBA" id="ARBA00022490"/>
    </source>
</evidence>
<keyword evidence="10" id="KW-1185">Reference proteome</keyword>
<accession>A0A422PA82</accession>